<sequence>MHLNLQCGWIIPESCAVDVCLGAKGLNATIERGFGNQKQEIPKISVIRDLVKHALILLVAQTTTATVSPPVAQDIELFCRIRIYQGV</sequence>
<proteinExistence type="predicted"/>
<name>A0A0N7L3F8_PLAHL</name>
<dbReference type="Proteomes" id="UP000054928">
    <property type="component" value="Unassembled WGS sequence"/>
</dbReference>
<organism evidence="1 2">
    <name type="scientific">Plasmopara halstedii</name>
    <name type="common">Downy mildew of sunflower</name>
    <dbReference type="NCBI Taxonomy" id="4781"/>
    <lineage>
        <taxon>Eukaryota</taxon>
        <taxon>Sar</taxon>
        <taxon>Stramenopiles</taxon>
        <taxon>Oomycota</taxon>
        <taxon>Peronosporomycetes</taxon>
        <taxon>Peronosporales</taxon>
        <taxon>Peronosporaceae</taxon>
        <taxon>Plasmopara</taxon>
    </lineage>
</organism>
<dbReference type="GeneID" id="36395144"/>
<dbReference type="AlphaFoldDB" id="A0A0N7L3F8"/>
<evidence type="ECO:0000313" key="1">
    <source>
        <dbReference type="EMBL" id="CEG35755.1"/>
    </source>
</evidence>
<protein>
    <submittedName>
        <fullName evidence="1">Uncharacterized protein</fullName>
    </submittedName>
</protein>
<dbReference type="RefSeq" id="XP_024572124.1">
    <property type="nucleotide sequence ID" value="XM_024727703.1"/>
</dbReference>
<accession>A0A0N7L3F8</accession>
<reference evidence="2" key="1">
    <citation type="submission" date="2014-09" db="EMBL/GenBank/DDBJ databases">
        <authorList>
            <person name="Sharma Rahul"/>
            <person name="Thines Marco"/>
        </authorList>
    </citation>
    <scope>NUCLEOTIDE SEQUENCE [LARGE SCALE GENOMIC DNA]</scope>
</reference>
<evidence type="ECO:0000313" key="2">
    <source>
        <dbReference type="Proteomes" id="UP000054928"/>
    </source>
</evidence>
<keyword evidence="2" id="KW-1185">Reference proteome</keyword>
<dbReference type="EMBL" id="CCYD01000109">
    <property type="protein sequence ID" value="CEG35755.1"/>
    <property type="molecule type" value="Genomic_DNA"/>
</dbReference>